<reference evidence="2 3" key="1">
    <citation type="journal article" date="2020" name="Int. J. Med. Microbiol.">
        <title>Discovery of Paenibacillus larvae ERIC V: Phenotypic and genomic comparison to genotypes ERIC I-IV reveal different inventories of virulence factors which correlate with epidemiological prevalences of American Foulbrood.</title>
        <authorList>
            <person name="Beims H."/>
            <person name="Bunk B."/>
            <person name="Erler S."/>
            <person name="Mohr K.I."/>
            <person name="Sproer C."/>
            <person name="Pradella S."/>
            <person name="Gunther G."/>
            <person name="Rohde M."/>
            <person name="von der Ohe W."/>
            <person name="Steinert M."/>
        </authorList>
    </citation>
    <scope>NUCLEOTIDE SEQUENCE [LARGE SCALE GENOMIC DNA]</scope>
    <source>
        <strain evidence="2">Eric_V</strain>
        <plasmid evidence="2">unnamed2</plasmid>
    </source>
</reference>
<sequence length="143" mass="15534" precursor="true">MMKHVKSKMAIILSILAALLIIPIPASAATQQNCSSQVGGYPCKQVIMSSFDHDAQSEALYLKKGAYIQYWFDSSSSSKHLVNVGVLRYPDYYRLDHVVVAPGAVTGDSKTIPQDGYYYVRAVCGGKGQFGCSGKGRISVLSY</sequence>
<name>A0A6C0R1T5_9BACL</name>
<feature type="signal peptide" evidence="1">
    <location>
        <begin position="1"/>
        <end position="28"/>
    </location>
</feature>
<dbReference type="AlphaFoldDB" id="A0A6C0R1T5"/>
<feature type="chain" id="PRO_5034955930" evidence="1">
    <location>
        <begin position="29"/>
        <end position="143"/>
    </location>
</feature>
<dbReference type="EMBL" id="CP019720">
    <property type="protein sequence ID" value="QHZ54156.1"/>
    <property type="molecule type" value="Genomic_DNA"/>
</dbReference>
<gene>
    <name evidence="2" type="ORF">ERICV_05172</name>
</gene>
<geneLocation type="plasmid" evidence="2 3">
    <name>unnamed2</name>
</geneLocation>
<proteinExistence type="predicted"/>
<dbReference type="Proteomes" id="UP000464330">
    <property type="component" value="Plasmid unnamed2"/>
</dbReference>
<evidence type="ECO:0000313" key="3">
    <source>
        <dbReference type="Proteomes" id="UP000464330"/>
    </source>
</evidence>
<organism evidence="2 3">
    <name type="scientific">Paenibacillus larvae subsp. larvae</name>
    <dbReference type="NCBI Taxonomy" id="147375"/>
    <lineage>
        <taxon>Bacteria</taxon>
        <taxon>Bacillati</taxon>
        <taxon>Bacillota</taxon>
        <taxon>Bacilli</taxon>
        <taxon>Bacillales</taxon>
        <taxon>Paenibacillaceae</taxon>
        <taxon>Paenibacillus</taxon>
    </lineage>
</organism>
<accession>A0A6C0R1T5</accession>
<keyword evidence="1" id="KW-0732">Signal</keyword>
<evidence type="ECO:0000313" key="2">
    <source>
        <dbReference type="EMBL" id="QHZ54156.1"/>
    </source>
</evidence>
<evidence type="ECO:0000256" key="1">
    <source>
        <dbReference type="SAM" id="SignalP"/>
    </source>
</evidence>
<dbReference type="RefSeq" id="WP_172424024.1">
    <property type="nucleotide sequence ID" value="NZ_CP019720.1"/>
</dbReference>
<keyword evidence="2" id="KW-0614">Plasmid</keyword>
<protein>
    <submittedName>
        <fullName evidence="2">Uncharacterized protein</fullName>
    </submittedName>
</protein>